<organism evidence="1">
    <name type="scientific">marine sediment metagenome</name>
    <dbReference type="NCBI Taxonomy" id="412755"/>
    <lineage>
        <taxon>unclassified sequences</taxon>
        <taxon>metagenomes</taxon>
        <taxon>ecological metagenomes</taxon>
    </lineage>
</organism>
<name>X1JR24_9ZZZZ</name>
<dbReference type="SUPFAM" id="SSF51338">
    <property type="entry name" value="Composite domain of metallo-dependent hydrolases"/>
    <property type="match status" value="1"/>
</dbReference>
<evidence type="ECO:0008006" key="2">
    <source>
        <dbReference type="Google" id="ProtNLM"/>
    </source>
</evidence>
<proteinExistence type="predicted"/>
<feature type="non-terminal residue" evidence="1">
    <location>
        <position position="49"/>
    </location>
</feature>
<accession>X1JR24</accession>
<dbReference type="GO" id="GO:0016810">
    <property type="term" value="F:hydrolase activity, acting on carbon-nitrogen (but not peptide) bonds"/>
    <property type="evidence" value="ECO:0007669"/>
    <property type="project" value="InterPro"/>
</dbReference>
<sequence length="49" mass="5449">MSMTLYFVISGNSQIVDITIINGKIVVRDGKLVNINEDKLIEKANIISQ</sequence>
<dbReference type="AlphaFoldDB" id="X1JR24"/>
<gene>
    <name evidence="1" type="ORF">S03H2_68122</name>
</gene>
<comment type="caution">
    <text evidence="1">The sequence shown here is derived from an EMBL/GenBank/DDBJ whole genome shotgun (WGS) entry which is preliminary data.</text>
</comment>
<dbReference type="EMBL" id="BARU01044733">
    <property type="protein sequence ID" value="GAH80729.1"/>
    <property type="molecule type" value="Genomic_DNA"/>
</dbReference>
<evidence type="ECO:0000313" key="1">
    <source>
        <dbReference type="EMBL" id="GAH80729.1"/>
    </source>
</evidence>
<reference evidence="1" key="1">
    <citation type="journal article" date="2014" name="Front. Microbiol.">
        <title>High frequency of phylogenetically diverse reductive dehalogenase-homologous genes in deep subseafloor sedimentary metagenomes.</title>
        <authorList>
            <person name="Kawai M."/>
            <person name="Futagami T."/>
            <person name="Toyoda A."/>
            <person name="Takaki Y."/>
            <person name="Nishi S."/>
            <person name="Hori S."/>
            <person name="Arai W."/>
            <person name="Tsubouchi T."/>
            <person name="Morono Y."/>
            <person name="Uchiyama I."/>
            <person name="Ito T."/>
            <person name="Fujiyama A."/>
            <person name="Inagaki F."/>
            <person name="Takami H."/>
        </authorList>
    </citation>
    <scope>NUCLEOTIDE SEQUENCE</scope>
    <source>
        <strain evidence="1">Expedition CK06-06</strain>
    </source>
</reference>
<dbReference type="Gene3D" id="2.30.40.10">
    <property type="entry name" value="Urease, subunit C, domain 1"/>
    <property type="match status" value="1"/>
</dbReference>
<protein>
    <recommendedName>
        <fullName evidence="2">Amidohydrolase-related domain-containing protein</fullName>
    </recommendedName>
</protein>
<dbReference type="InterPro" id="IPR011059">
    <property type="entry name" value="Metal-dep_hydrolase_composite"/>
</dbReference>